<feature type="compositionally biased region" description="Low complexity" evidence="2">
    <location>
        <begin position="440"/>
        <end position="485"/>
    </location>
</feature>
<dbReference type="EMBL" id="BNCO01000063">
    <property type="protein sequence ID" value="GIL64054.1"/>
    <property type="molecule type" value="Genomic_DNA"/>
</dbReference>
<reference evidence="3" key="1">
    <citation type="journal article" date="2021" name="Proc. Natl. Acad. Sci. U.S.A.">
        <title>Three genomes in the algal genus Volvox reveal the fate of a haploid sex-determining region after a transition to homothallism.</title>
        <authorList>
            <person name="Yamamoto K."/>
            <person name="Hamaji T."/>
            <person name="Kawai-Toyooka H."/>
            <person name="Matsuzaki R."/>
            <person name="Takahashi F."/>
            <person name="Nishimura Y."/>
            <person name="Kawachi M."/>
            <person name="Noguchi H."/>
            <person name="Minakuchi Y."/>
            <person name="Umen J.G."/>
            <person name="Toyoda A."/>
            <person name="Nozaki H."/>
        </authorList>
    </citation>
    <scope>NUCLEOTIDE SEQUENCE</scope>
    <source>
        <strain evidence="3">NIES-3780</strain>
    </source>
</reference>
<dbReference type="Proteomes" id="UP000747399">
    <property type="component" value="Unassembled WGS sequence"/>
</dbReference>
<accession>A0A8J4FAS0</accession>
<evidence type="ECO:0000313" key="3">
    <source>
        <dbReference type="EMBL" id="GIL64054.1"/>
    </source>
</evidence>
<feature type="coiled-coil region" evidence="1">
    <location>
        <begin position="68"/>
        <end position="135"/>
    </location>
</feature>
<evidence type="ECO:0000313" key="4">
    <source>
        <dbReference type="Proteomes" id="UP000747399"/>
    </source>
</evidence>
<feature type="compositionally biased region" description="Low complexity" evidence="2">
    <location>
        <begin position="494"/>
        <end position="503"/>
    </location>
</feature>
<dbReference type="AlphaFoldDB" id="A0A8J4FAS0"/>
<comment type="caution">
    <text evidence="3">The sequence shown here is derived from an EMBL/GenBank/DDBJ whole genome shotgun (WGS) entry which is preliminary data.</text>
</comment>
<organism evidence="3 4">
    <name type="scientific">Volvox africanus</name>
    <dbReference type="NCBI Taxonomy" id="51714"/>
    <lineage>
        <taxon>Eukaryota</taxon>
        <taxon>Viridiplantae</taxon>
        <taxon>Chlorophyta</taxon>
        <taxon>core chlorophytes</taxon>
        <taxon>Chlorophyceae</taxon>
        <taxon>CS clade</taxon>
        <taxon>Chlamydomonadales</taxon>
        <taxon>Volvocaceae</taxon>
        <taxon>Volvox</taxon>
    </lineage>
</organism>
<sequence length="563" mass="61403">MASVWTSSRQSRSPLHTSGRAPENGASPNTGHELLPLLETHEDLIVRAAVDSATEALQRELTATLLKLEAQSEATVKAHEIIKELEQEIANFRIEATERVAEHELLIQAVADSAREEARRDLAAMQEHIGQLQTALSSSRNEVQQACDENKRLAGQMATTQQLLGVAESEAHELRRQLGEKLKIAEDEAREAHQRYCSEVQALHIQLEIEKETVTQLQVHNTEAVTQLQVHNTEAVAQLQTEMAEAVAQLQTDKKTVAQQVEADSDMLLESRAEEDGEDVVMLRARYGALQRELMSTRAQLASVTQVWEAAAQGRLAEIMAEAHSAADAGRVKSDEEFWTRNNEVHSLHTLLTSLHTTRLYAGAVGAGTTYGDNCADGAGSVGMASSAQLGTSHRRTRLLQFRETLGQMGELLSGAEAMVKQRRQQSPSQELQQPLQLLSLQSPSPGQPQPQLQGQQSSQASVWGRLSLGSSSGRSRGAQQSCGSASSRRHSCTDSCGTSTSCEANSLRDYSSGCGDHSMGLYASTEGLQKVAPVCDLADELADIYDLYQIPAQPKYEFSTWS</sequence>
<keyword evidence="1" id="KW-0175">Coiled coil</keyword>
<feature type="region of interest" description="Disordered" evidence="2">
    <location>
        <begin position="440"/>
        <end position="504"/>
    </location>
</feature>
<feature type="compositionally biased region" description="Polar residues" evidence="2">
    <location>
        <begin position="1"/>
        <end position="16"/>
    </location>
</feature>
<evidence type="ECO:0000256" key="2">
    <source>
        <dbReference type="SAM" id="MobiDB-lite"/>
    </source>
</evidence>
<gene>
    <name evidence="3" type="ORF">Vafri_18031</name>
</gene>
<name>A0A8J4FAS0_9CHLO</name>
<keyword evidence="4" id="KW-1185">Reference proteome</keyword>
<evidence type="ECO:0000256" key="1">
    <source>
        <dbReference type="SAM" id="Coils"/>
    </source>
</evidence>
<protein>
    <submittedName>
        <fullName evidence="3">Uncharacterized protein</fullName>
    </submittedName>
</protein>
<proteinExistence type="predicted"/>
<feature type="region of interest" description="Disordered" evidence="2">
    <location>
        <begin position="1"/>
        <end position="33"/>
    </location>
</feature>